<protein>
    <submittedName>
        <fullName evidence="3">PucR-like helix-turn-helix protein</fullName>
    </submittedName>
</protein>
<evidence type="ECO:0000313" key="4">
    <source>
        <dbReference type="Proteomes" id="UP000294508"/>
    </source>
</evidence>
<dbReference type="OrthoDB" id="8026818at2"/>
<dbReference type="PANTHER" id="PTHR33744">
    <property type="entry name" value="CARBOHYDRATE DIACID REGULATOR"/>
    <property type="match status" value="1"/>
</dbReference>
<dbReference type="Proteomes" id="UP000294508">
    <property type="component" value="Unassembled WGS sequence"/>
</dbReference>
<evidence type="ECO:0000259" key="1">
    <source>
        <dbReference type="Pfam" id="PF13556"/>
    </source>
</evidence>
<organism evidence="3 4">
    <name type="scientific">Kribbella steppae</name>
    <dbReference type="NCBI Taxonomy" id="2512223"/>
    <lineage>
        <taxon>Bacteria</taxon>
        <taxon>Bacillati</taxon>
        <taxon>Actinomycetota</taxon>
        <taxon>Actinomycetes</taxon>
        <taxon>Propionibacteriales</taxon>
        <taxon>Kribbellaceae</taxon>
        <taxon>Kribbella</taxon>
    </lineage>
</organism>
<dbReference type="Gene3D" id="1.10.10.2840">
    <property type="entry name" value="PucR C-terminal helix-turn-helix domain"/>
    <property type="match status" value="1"/>
</dbReference>
<evidence type="ECO:0000259" key="2">
    <source>
        <dbReference type="Pfam" id="PF14361"/>
    </source>
</evidence>
<feature type="domain" description="RsbT co-antagonist protein RsbRD N-terminal" evidence="2">
    <location>
        <begin position="37"/>
        <end position="148"/>
    </location>
</feature>
<dbReference type="PANTHER" id="PTHR33744:SF1">
    <property type="entry name" value="DNA-BINDING TRANSCRIPTIONAL ACTIVATOR ADER"/>
    <property type="match status" value="1"/>
</dbReference>
<dbReference type="InterPro" id="IPR051448">
    <property type="entry name" value="CdaR-like_regulators"/>
</dbReference>
<name>A0A4R2H4P5_9ACTN</name>
<dbReference type="AlphaFoldDB" id="A0A4R2H4P5"/>
<keyword evidence="4" id="KW-1185">Reference proteome</keyword>
<comment type="caution">
    <text evidence="3">The sequence shown here is derived from an EMBL/GenBank/DDBJ whole genome shotgun (WGS) entry which is preliminary data.</text>
</comment>
<proteinExistence type="predicted"/>
<dbReference type="InterPro" id="IPR025751">
    <property type="entry name" value="RsbRD_N_dom"/>
</dbReference>
<dbReference type="EMBL" id="SLWN01000013">
    <property type="protein sequence ID" value="TCO19735.1"/>
    <property type="molecule type" value="Genomic_DNA"/>
</dbReference>
<sequence length="396" mass="43881">MGEDVSSREPTPEEGLRIVLERFDVGVVVRRMMLGYRQLPAYTRFDLLRDHTPWVRWNVDLLLRWMMHGTPPDEYVLSELREFVRDRAAASLPIEEGIFVYRRGTRMLWDALVDLSSDVDRSLLTANADSLWSYLDRYLDIVVDTFALVYADQEDMPSTAGDRRAGALFDRLCAAGLPITIEDTDRAARLGFDLSLPFCPFTAELVGGSVAHHAALAARLRGTAALAFTEGVRVTGLTPPAFAWEGFLADRRLVLAQDPPTPRNRLGSAVDSLRSLSLLATESRRRGRVSAEDFGPQLLLADSPALAERITKRVLGPLTGAGTADLATTLRSLAAHGFDASATAAAIPVHRNTLLHRVKRIEKLTGLNLREQQDRSLVLLAVMWETSPVRRRLASS</sequence>
<dbReference type="Pfam" id="PF13556">
    <property type="entry name" value="HTH_30"/>
    <property type="match status" value="1"/>
</dbReference>
<gene>
    <name evidence="3" type="ORF">EV652_113134</name>
</gene>
<feature type="domain" description="PucR C-terminal helix-turn-helix" evidence="1">
    <location>
        <begin position="326"/>
        <end position="382"/>
    </location>
</feature>
<dbReference type="InterPro" id="IPR025736">
    <property type="entry name" value="PucR_C-HTH_dom"/>
</dbReference>
<reference evidence="3 4" key="1">
    <citation type="journal article" date="2015" name="Stand. Genomic Sci.">
        <title>Genomic Encyclopedia of Bacterial and Archaeal Type Strains, Phase III: the genomes of soil and plant-associated and newly described type strains.</title>
        <authorList>
            <person name="Whitman W.B."/>
            <person name="Woyke T."/>
            <person name="Klenk H.P."/>
            <person name="Zhou Y."/>
            <person name="Lilburn T.G."/>
            <person name="Beck B.J."/>
            <person name="De Vos P."/>
            <person name="Vandamme P."/>
            <person name="Eisen J.A."/>
            <person name="Garrity G."/>
            <person name="Hugenholtz P."/>
            <person name="Kyrpides N.C."/>
        </authorList>
    </citation>
    <scope>NUCLEOTIDE SEQUENCE [LARGE SCALE GENOMIC DNA]</scope>
    <source>
        <strain evidence="3 4">VKM Ac-2572</strain>
    </source>
</reference>
<dbReference type="Pfam" id="PF14361">
    <property type="entry name" value="RsbRD_N"/>
    <property type="match status" value="1"/>
</dbReference>
<dbReference type="RefSeq" id="WP_158441348.1">
    <property type="nucleotide sequence ID" value="NZ_SLWN01000013.1"/>
</dbReference>
<evidence type="ECO:0000313" key="3">
    <source>
        <dbReference type="EMBL" id="TCO19735.1"/>
    </source>
</evidence>
<accession>A0A4R2H4P5</accession>
<dbReference type="InterPro" id="IPR042070">
    <property type="entry name" value="PucR_C-HTH_sf"/>
</dbReference>